<feature type="transmembrane region" description="Helical" evidence="1">
    <location>
        <begin position="37"/>
        <end position="55"/>
    </location>
</feature>
<dbReference type="InterPro" id="IPR046548">
    <property type="entry name" value="DUF6804"/>
</dbReference>
<evidence type="ECO:0000313" key="3">
    <source>
        <dbReference type="Proteomes" id="UP001241072"/>
    </source>
</evidence>
<feature type="transmembrane region" description="Helical" evidence="1">
    <location>
        <begin position="89"/>
        <end position="108"/>
    </location>
</feature>
<dbReference type="RefSeq" id="WP_305002041.1">
    <property type="nucleotide sequence ID" value="NZ_JAUQUB010000001.1"/>
</dbReference>
<reference evidence="2 3" key="1">
    <citation type="submission" date="2023-07" db="EMBL/GenBank/DDBJ databases">
        <title>Protaetiibacter sp. nov WY-16 isolated from soil.</title>
        <authorList>
            <person name="Liu B."/>
            <person name="Wan Y."/>
        </authorList>
    </citation>
    <scope>NUCLEOTIDE SEQUENCE [LARGE SCALE GENOMIC DNA]</scope>
    <source>
        <strain evidence="2 3">WY-16</strain>
    </source>
</reference>
<evidence type="ECO:0000313" key="2">
    <source>
        <dbReference type="EMBL" id="MDO7881633.1"/>
    </source>
</evidence>
<gene>
    <name evidence="2" type="ORF">Q5716_05255</name>
</gene>
<dbReference type="Pfam" id="PF20619">
    <property type="entry name" value="DUF6804"/>
    <property type="match status" value="1"/>
</dbReference>
<keyword evidence="1" id="KW-1133">Transmembrane helix</keyword>
<evidence type="ECO:0000256" key="1">
    <source>
        <dbReference type="SAM" id="Phobius"/>
    </source>
</evidence>
<dbReference type="Proteomes" id="UP001241072">
    <property type="component" value="Unassembled WGS sequence"/>
</dbReference>
<comment type="caution">
    <text evidence="2">The sequence shown here is derived from an EMBL/GenBank/DDBJ whole genome shotgun (WGS) entry which is preliminary data.</text>
</comment>
<accession>A0ABT9BME5</accession>
<keyword evidence="3" id="KW-1185">Reference proteome</keyword>
<sequence>MSASYPSPARRTALIPALLAAVALLVGVALIDGGGFTVIRYIVSIFALIVAVFAWQAKHWWWLVPLVPIAILWNPVFPIELGLPDVWLGLQYGAALVFIAAGILIKAVTAEN</sequence>
<organism evidence="2 3">
    <name type="scientific">Antiquaquibacter soli</name>
    <dbReference type="NCBI Taxonomy" id="3064523"/>
    <lineage>
        <taxon>Bacteria</taxon>
        <taxon>Bacillati</taxon>
        <taxon>Actinomycetota</taxon>
        <taxon>Actinomycetes</taxon>
        <taxon>Micrococcales</taxon>
        <taxon>Microbacteriaceae</taxon>
        <taxon>Antiquaquibacter</taxon>
    </lineage>
</organism>
<name>A0ABT9BME5_9MICO</name>
<feature type="transmembrane region" description="Helical" evidence="1">
    <location>
        <begin position="60"/>
        <end position="77"/>
    </location>
</feature>
<feature type="transmembrane region" description="Helical" evidence="1">
    <location>
        <begin position="12"/>
        <end position="31"/>
    </location>
</feature>
<dbReference type="EMBL" id="JAUQUB010000001">
    <property type="protein sequence ID" value="MDO7881633.1"/>
    <property type="molecule type" value="Genomic_DNA"/>
</dbReference>
<keyword evidence="1" id="KW-0472">Membrane</keyword>
<proteinExistence type="predicted"/>
<keyword evidence="1" id="KW-0812">Transmembrane</keyword>
<protein>
    <submittedName>
        <fullName evidence="2">Uncharacterized protein</fullName>
    </submittedName>
</protein>